<accession>A0A412G0U2</accession>
<dbReference type="CDD" id="cd00077">
    <property type="entry name" value="HDc"/>
    <property type="match status" value="1"/>
</dbReference>
<dbReference type="GO" id="GO:0006203">
    <property type="term" value="P:dGTP catabolic process"/>
    <property type="evidence" value="ECO:0007669"/>
    <property type="project" value="TreeGrafter"/>
</dbReference>
<dbReference type="RefSeq" id="WP_117895035.1">
    <property type="nucleotide sequence ID" value="NZ_CABJCV010000010.1"/>
</dbReference>
<dbReference type="Pfam" id="PF19276">
    <property type="entry name" value="HD_assoc_2"/>
    <property type="match status" value="1"/>
</dbReference>
<dbReference type="Proteomes" id="UP000284178">
    <property type="component" value="Unassembled WGS sequence"/>
</dbReference>
<dbReference type="GeneID" id="83015635"/>
<evidence type="ECO:0000313" key="2">
    <source>
        <dbReference type="EMBL" id="RGR74037.1"/>
    </source>
</evidence>
<dbReference type="PANTHER" id="PTHR11373">
    <property type="entry name" value="DEOXYNUCLEOSIDE TRIPHOSPHATE TRIPHOSPHOHYDROLASE"/>
    <property type="match status" value="1"/>
</dbReference>
<comment type="caution">
    <text evidence="2">The sequence shown here is derived from an EMBL/GenBank/DDBJ whole genome shotgun (WGS) entry which is preliminary data.</text>
</comment>
<dbReference type="InterPro" id="IPR045509">
    <property type="entry name" value="HD_assoc_2"/>
</dbReference>
<dbReference type="Pfam" id="PF01966">
    <property type="entry name" value="HD"/>
    <property type="match status" value="1"/>
</dbReference>
<dbReference type="GO" id="GO:0008832">
    <property type="term" value="F:dGTPase activity"/>
    <property type="evidence" value="ECO:0007669"/>
    <property type="project" value="TreeGrafter"/>
</dbReference>
<protein>
    <submittedName>
        <fullName evidence="2">HD domain-containing protein</fullName>
    </submittedName>
</protein>
<evidence type="ECO:0000313" key="3">
    <source>
        <dbReference type="Proteomes" id="UP000284178"/>
    </source>
</evidence>
<dbReference type="InterPro" id="IPR006674">
    <property type="entry name" value="HD_domain"/>
</dbReference>
<dbReference type="SUPFAM" id="SSF109604">
    <property type="entry name" value="HD-domain/PDEase-like"/>
    <property type="match status" value="1"/>
</dbReference>
<dbReference type="InterPro" id="IPR003607">
    <property type="entry name" value="HD/PDEase_dom"/>
</dbReference>
<name>A0A412G0U2_9FIRM</name>
<dbReference type="SMART" id="SM00471">
    <property type="entry name" value="HDc"/>
    <property type="match status" value="1"/>
</dbReference>
<sequence length="409" mass="47992">MFEKLNEVKVLRDPIHGYIHVDLKVIWDCINSREVQRLKRIRQLGGAFQVYHTAEHSRFAHSLGVYEIARRMVEEIRDLRETLSEEEKITVMAAGLLHDLGHGPFSHAFESVTLAKHEEMTRRIILEETEVHRALVRCSPSLPEKVAAVIDHTHPNKILVQMISGQLDADRMDYLLRDAYFTGTKYGEFDLERILRTIRVRDHKMVVKESGMHSVEDYIMARYHMYWQVYFHPVSRSFESMLTLMFARLKQLRDQHSPILEQIPIFNAFLEGRDVSVEDHFLMDEPACNYGFTLFRQSADPIAADLARRLLDRDLFQSCEIHKHEQLEAMRARLVENGWDPAYYLTVDEVRQRPYQPYQGNENSMVWVLMEDGTIQELSDASVIVAALVHGESKNDLRMYYPREMERDR</sequence>
<dbReference type="EMBL" id="QRUP01000010">
    <property type="protein sequence ID" value="RGR74037.1"/>
    <property type="molecule type" value="Genomic_DNA"/>
</dbReference>
<evidence type="ECO:0000259" key="1">
    <source>
        <dbReference type="SMART" id="SM00471"/>
    </source>
</evidence>
<feature type="domain" description="HD/PDEase" evidence="1">
    <location>
        <begin position="54"/>
        <end position="184"/>
    </location>
</feature>
<reference evidence="2 3" key="1">
    <citation type="submission" date="2018-08" db="EMBL/GenBank/DDBJ databases">
        <title>A genome reference for cultivated species of the human gut microbiota.</title>
        <authorList>
            <person name="Zou Y."/>
            <person name="Xue W."/>
            <person name="Luo G."/>
        </authorList>
    </citation>
    <scope>NUCLEOTIDE SEQUENCE [LARGE SCALE GENOMIC DNA]</scope>
    <source>
        <strain evidence="2 3">AF24-29</strain>
    </source>
</reference>
<keyword evidence="3" id="KW-1185">Reference proteome</keyword>
<dbReference type="PANTHER" id="PTHR11373:SF4">
    <property type="entry name" value="DEOXYNUCLEOSIDE TRIPHOSPHATE TRIPHOSPHOHYDROLASE SAMHD1"/>
    <property type="match status" value="1"/>
</dbReference>
<dbReference type="AlphaFoldDB" id="A0A412G0U2"/>
<dbReference type="Gene3D" id="1.10.3210.10">
    <property type="entry name" value="Hypothetical protein af1432"/>
    <property type="match status" value="1"/>
</dbReference>
<organism evidence="2 3">
    <name type="scientific">Holdemania filiformis</name>
    <dbReference type="NCBI Taxonomy" id="61171"/>
    <lineage>
        <taxon>Bacteria</taxon>
        <taxon>Bacillati</taxon>
        <taxon>Bacillota</taxon>
        <taxon>Erysipelotrichia</taxon>
        <taxon>Erysipelotrichales</taxon>
        <taxon>Erysipelotrichaceae</taxon>
        <taxon>Holdemania</taxon>
    </lineage>
</organism>
<proteinExistence type="predicted"/>
<dbReference type="InterPro" id="IPR050135">
    <property type="entry name" value="dGTPase-like"/>
</dbReference>
<gene>
    <name evidence="2" type="ORF">DWY25_09495</name>
</gene>